<evidence type="ECO:0000313" key="3">
    <source>
        <dbReference type="Proteomes" id="UP000007013"/>
    </source>
</evidence>
<sequence length="181" mass="20025">MAATSSRKGLKHRPFEVTIPTADGSGVAERIPIDVPMEWDEDIGVWTLTAEAEELIEATKARHMGLLLPDQLRTLRERLGLTQKAIGDLLQIGAKSWTRWETGTQRPSRSLNLLLRAVYNGWITPQQLGLLCAPQPDWSEQFRRNAAAGQAAEPVVIDYYRARAEHAAASGFVEPLQVAVS</sequence>
<evidence type="ECO:0000313" key="2">
    <source>
        <dbReference type="EMBL" id="ACB73820.1"/>
    </source>
</evidence>
<dbReference type="GO" id="GO:0003677">
    <property type="term" value="F:DNA binding"/>
    <property type="evidence" value="ECO:0007669"/>
    <property type="project" value="InterPro"/>
</dbReference>
<dbReference type="SUPFAM" id="SSF47413">
    <property type="entry name" value="lambda repressor-like DNA-binding domains"/>
    <property type="match status" value="1"/>
</dbReference>
<dbReference type="InterPro" id="IPR001387">
    <property type="entry name" value="Cro/C1-type_HTH"/>
</dbReference>
<dbReference type="eggNOG" id="COG1396">
    <property type="taxonomic scope" value="Bacteria"/>
</dbReference>
<dbReference type="Pfam" id="PF13560">
    <property type="entry name" value="HTH_31"/>
    <property type="match status" value="1"/>
</dbReference>
<feature type="domain" description="HTH cro/C1-type" evidence="1">
    <location>
        <begin position="72"/>
        <end position="128"/>
    </location>
</feature>
<proteinExistence type="predicted"/>
<dbReference type="KEGG" id="ote:Oter_0530"/>
<accession>B1ZSG3</accession>
<dbReference type="PROSITE" id="PS50943">
    <property type="entry name" value="HTH_CROC1"/>
    <property type="match status" value="1"/>
</dbReference>
<protein>
    <submittedName>
        <fullName evidence="2">Transcriptional regulator, XRE family</fullName>
    </submittedName>
</protein>
<dbReference type="CDD" id="cd00093">
    <property type="entry name" value="HTH_XRE"/>
    <property type="match status" value="1"/>
</dbReference>
<dbReference type="STRING" id="452637.Oter_0530"/>
<dbReference type="EMBL" id="CP001032">
    <property type="protein sequence ID" value="ACB73820.1"/>
    <property type="molecule type" value="Genomic_DNA"/>
</dbReference>
<dbReference type="HOGENOM" id="CLU_1487620_0_0_0"/>
<evidence type="ECO:0000259" key="1">
    <source>
        <dbReference type="PROSITE" id="PS50943"/>
    </source>
</evidence>
<gene>
    <name evidence="2" type="ordered locus">Oter_0530</name>
</gene>
<dbReference type="AlphaFoldDB" id="B1ZSG3"/>
<dbReference type="Gene3D" id="1.10.260.40">
    <property type="entry name" value="lambda repressor-like DNA-binding domains"/>
    <property type="match status" value="1"/>
</dbReference>
<name>B1ZSG3_OPITP</name>
<dbReference type="OrthoDB" id="514125at2"/>
<organism evidence="2 3">
    <name type="scientific">Opitutus terrae (strain DSM 11246 / JCM 15787 / PB90-1)</name>
    <dbReference type="NCBI Taxonomy" id="452637"/>
    <lineage>
        <taxon>Bacteria</taxon>
        <taxon>Pseudomonadati</taxon>
        <taxon>Verrucomicrobiota</taxon>
        <taxon>Opitutia</taxon>
        <taxon>Opitutales</taxon>
        <taxon>Opitutaceae</taxon>
        <taxon>Opitutus</taxon>
    </lineage>
</organism>
<dbReference type="RefSeq" id="WP_012373358.1">
    <property type="nucleotide sequence ID" value="NC_010571.1"/>
</dbReference>
<reference evidence="2 3" key="1">
    <citation type="journal article" date="2011" name="J. Bacteriol.">
        <title>Genome sequence of the verrucomicrobium Opitutus terrae PB90-1, an abundant inhabitant of rice paddy soil ecosystems.</title>
        <authorList>
            <person name="van Passel M.W."/>
            <person name="Kant R."/>
            <person name="Palva A."/>
            <person name="Copeland A."/>
            <person name="Lucas S."/>
            <person name="Lapidus A."/>
            <person name="Glavina del Rio T."/>
            <person name="Pitluck S."/>
            <person name="Goltsman E."/>
            <person name="Clum A."/>
            <person name="Sun H."/>
            <person name="Schmutz J."/>
            <person name="Larimer F.W."/>
            <person name="Land M.L."/>
            <person name="Hauser L."/>
            <person name="Kyrpides N."/>
            <person name="Mikhailova N."/>
            <person name="Richardson P.P."/>
            <person name="Janssen P.H."/>
            <person name="de Vos W.M."/>
            <person name="Smidt H."/>
        </authorList>
    </citation>
    <scope>NUCLEOTIDE SEQUENCE [LARGE SCALE GENOMIC DNA]</scope>
    <source>
        <strain evidence="3">DSM 11246 / JCM 15787 / PB90-1</strain>
    </source>
</reference>
<dbReference type="Proteomes" id="UP000007013">
    <property type="component" value="Chromosome"/>
</dbReference>
<keyword evidence="3" id="KW-1185">Reference proteome</keyword>
<dbReference type="InterPro" id="IPR010982">
    <property type="entry name" value="Lambda_DNA-bd_dom_sf"/>
</dbReference>